<proteinExistence type="predicted"/>
<dbReference type="AlphaFoldDB" id="A0AAW8HCF1"/>
<sequence>MMMTTSAVNNIDLYCSLMMGEIVPYYQPLIDIRTQSLYGIEVLMRWSLADENATPVTLIEAFEESGLLPEMMQYLLRQVARDINELNALLPTGLHISFNVSPSQVAAPGFVFDTLSFLAMLPLEKYRLVVEVTEEQPLANTPEVRGAFLKLQLADVSIYFDDFGTGYANLNCLEQFNVDGVKIDRLFVAGLSSDSPSGAIVPAIARLAKAYKLNVIAEGVETTQQSQILSDMGITVQQGHLFSCALSKTQLRDFLVVE</sequence>
<protein>
    <submittedName>
        <fullName evidence="2">Cyclic diguanylate phosphodiesterase</fullName>
    </submittedName>
</protein>
<dbReference type="PROSITE" id="PS50883">
    <property type="entry name" value="EAL"/>
    <property type="match status" value="1"/>
</dbReference>
<accession>A0AAW8HCF1</accession>
<reference evidence="2 3" key="1">
    <citation type="submission" date="2023-08" db="EMBL/GenBank/DDBJ databases">
        <authorList>
            <person name="Dale J."/>
        </authorList>
    </citation>
    <scope>NUCLEOTIDE SEQUENCE [LARGE SCALE GENOMIC DNA]</scope>
    <source>
        <strain evidence="2 3">2023EL-00788</strain>
    </source>
</reference>
<dbReference type="Gene3D" id="3.20.20.450">
    <property type="entry name" value="EAL domain"/>
    <property type="match status" value="1"/>
</dbReference>
<dbReference type="Pfam" id="PF00563">
    <property type="entry name" value="EAL"/>
    <property type="match status" value="1"/>
</dbReference>
<gene>
    <name evidence="2" type="ORF">RBJ67_14860</name>
</gene>
<dbReference type="RefSeq" id="WP_306683515.1">
    <property type="nucleotide sequence ID" value="NZ_JAVDKR010000005.1"/>
</dbReference>
<evidence type="ECO:0000313" key="2">
    <source>
        <dbReference type="EMBL" id="MDQ2257411.1"/>
    </source>
</evidence>
<dbReference type="PANTHER" id="PTHR33121">
    <property type="entry name" value="CYCLIC DI-GMP PHOSPHODIESTERASE PDEF"/>
    <property type="match status" value="1"/>
</dbReference>
<dbReference type="SUPFAM" id="SSF141868">
    <property type="entry name" value="EAL domain-like"/>
    <property type="match status" value="1"/>
</dbReference>
<dbReference type="InterPro" id="IPR001633">
    <property type="entry name" value="EAL_dom"/>
</dbReference>
<dbReference type="SMART" id="SM00052">
    <property type="entry name" value="EAL"/>
    <property type="match status" value="1"/>
</dbReference>
<dbReference type="Proteomes" id="UP001225042">
    <property type="component" value="Unassembled WGS sequence"/>
</dbReference>
<comment type="caution">
    <text evidence="2">The sequence shown here is derived from an EMBL/GenBank/DDBJ whole genome shotgun (WGS) entry which is preliminary data.</text>
</comment>
<dbReference type="CDD" id="cd01948">
    <property type="entry name" value="EAL"/>
    <property type="match status" value="1"/>
</dbReference>
<keyword evidence="3" id="KW-1185">Reference proteome</keyword>
<evidence type="ECO:0000313" key="3">
    <source>
        <dbReference type="Proteomes" id="UP001225042"/>
    </source>
</evidence>
<dbReference type="GO" id="GO:0071111">
    <property type="term" value="F:cyclic-guanylate-specific phosphodiesterase activity"/>
    <property type="evidence" value="ECO:0007669"/>
    <property type="project" value="InterPro"/>
</dbReference>
<name>A0AAW8HCF1_9ENTR</name>
<dbReference type="InterPro" id="IPR035919">
    <property type="entry name" value="EAL_sf"/>
</dbReference>
<dbReference type="PANTHER" id="PTHR33121:SF80">
    <property type="entry name" value="CYCLIC DI-GMP PHOSPHODIESTERASE PDEL"/>
    <property type="match status" value="1"/>
</dbReference>
<evidence type="ECO:0000259" key="1">
    <source>
        <dbReference type="PROSITE" id="PS50883"/>
    </source>
</evidence>
<dbReference type="EMBL" id="JAVDKS010000006">
    <property type="protein sequence ID" value="MDQ2257411.1"/>
    <property type="molecule type" value="Genomic_DNA"/>
</dbReference>
<dbReference type="InterPro" id="IPR050706">
    <property type="entry name" value="Cyclic-di-GMP_PDE-like"/>
</dbReference>
<feature type="domain" description="EAL" evidence="1">
    <location>
        <begin position="6"/>
        <end position="258"/>
    </location>
</feature>
<organism evidence="2 3">
    <name type="scientific">Enterobacter soli</name>
    <dbReference type="NCBI Taxonomy" id="885040"/>
    <lineage>
        <taxon>Bacteria</taxon>
        <taxon>Pseudomonadati</taxon>
        <taxon>Pseudomonadota</taxon>
        <taxon>Gammaproteobacteria</taxon>
        <taxon>Enterobacterales</taxon>
        <taxon>Enterobacteriaceae</taxon>
        <taxon>Enterobacter</taxon>
    </lineage>
</organism>